<dbReference type="GO" id="GO:0003723">
    <property type="term" value="F:RNA binding"/>
    <property type="evidence" value="ECO:0007669"/>
    <property type="project" value="UniProtKB-UniRule"/>
</dbReference>
<protein>
    <submittedName>
        <fullName evidence="4">CCDC124 protein</fullName>
    </submittedName>
</protein>
<evidence type="ECO:0000256" key="2">
    <source>
        <dbReference type="SAM" id="MobiDB-lite"/>
    </source>
</evidence>
<dbReference type="Gene3D" id="3.30.70.330">
    <property type="match status" value="1"/>
</dbReference>
<dbReference type="InterPro" id="IPR000504">
    <property type="entry name" value="RRM_dom"/>
</dbReference>
<sequence length="509" mass="57360">MTSKNRVAVTEDRAETSAHFKAKRVDFILSKVTEAKQRNQRHGQQTRTVQKSEEERKKLSSTVAADEYERMVLVTNKNRDDSLVEARSVEEAIAQISKVEILPQDSHGLNHWWKKDYPRINNGNSKGFRFGFIRFAKIGEARRAISKMNGARIDGSKIGVSFAIYNPRHSFWRKSLPVVHQKHEREDVTSNNLHTVIGVVDEAKLQVLDNCLMGWCKNYTKIGDLASQMQDKGLNGFSLMRAAGNVVLMIFEDSALLRRVKNEQSENLAEWFSRVEPWSESLVVQCHRVWVVCEGIPFHGWNWGTFKNIAARWGELISIDESSQFASSFDRAKLQILTESKVRIDESLSLKVGSNLYEIMVHEVEPSFKPTSWTPEEVDDSPDLTYSLGDTSENSLSGSSVSSSGLNCPVEDVAIEGTQLEEVPLIKSVKSDENSSIKLGLHTMEAVDFDGVSLRASEDVLMMGLFTSHSSSSDAIQLMEDTPVVPPIPGKFRTNRVVKKRKKKKRVLN</sequence>
<organism evidence="4 5">
    <name type="scientific">Hibiscus syriacus</name>
    <name type="common">Rose of Sharon</name>
    <dbReference type="NCBI Taxonomy" id="106335"/>
    <lineage>
        <taxon>Eukaryota</taxon>
        <taxon>Viridiplantae</taxon>
        <taxon>Streptophyta</taxon>
        <taxon>Embryophyta</taxon>
        <taxon>Tracheophyta</taxon>
        <taxon>Spermatophyta</taxon>
        <taxon>Magnoliopsida</taxon>
        <taxon>eudicotyledons</taxon>
        <taxon>Gunneridae</taxon>
        <taxon>Pentapetalae</taxon>
        <taxon>rosids</taxon>
        <taxon>malvids</taxon>
        <taxon>Malvales</taxon>
        <taxon>Malvaceae</taxon>
        <taxon>Malvoideae</taxon>
        <taxon>Hibiscus</taxon>
    </lineage>
</organism>
<evidence type="ECO:0000313" key="4">
    <source>
        <dbReference type="EMBL" id="KAE8664851.1"/>
    </source>
</evidence>
<keyword evidence="1" id="KW-0694">RNA-binding</keyword>
<proteinExistence type="predicted"/>
<dbReference type="PROSITE" id="PS50102">
    <property type="entry name" value="RRM"/>
    <property type="match status" value="1"/>
</dbReference>
<gene>
    <name evidence="4" type="ORF">F3Y22_tig00112738pilonHSYRG00662</name>
</gene>
<dbReference type="EMBL" id="VEPZ02001641">
    <property type="protein sequence ID" value="KAE8664851.1"/>
    <property type="molecule type" value="Genomic_DNA"/>
</dbReference>
<accession>A0A6A2WUW2</accession>
<comment type="caution">
    <text evidence="4">The sequence shown here is derived from an EMBL/GenBank/DDBJ whole genome shotgun (WGS) entry which is preliminary data.</text>
</comment>
<feature type="domain" description="RRM" evidence="3">
    <location>
        <begin position="70"/>
        <end position="165"/>
    </location>
</feature>
<dbReference type="Proteomes" id="UP000436088">
    <property type="component" value="Unassembled WGS sequence"/>
</dbReference>
<dbReference type="SUPFAM" id="SSF54928">
    <property type="entry name" value="RNA-binding domain, RBD"/>
    <property type="match status" value="1"/>
</dbReference>
<dbReference type="PANTHER" id="PTHR34427:SF5">
    <property type="entry name" value="DUF4283 DOMAIN-CONTAINING PROTEIN"/>
    <property type="match status" value="1"/>
</dbReference>
<name>A0A6A2WUW2_HIBSY</name>
<feature type="region of interest" description="Disordered" evidence="2">
    <location>
        <begin position="34"/>
        <end position="60"/>
    </location>
</feature>
<evidence type="ECO:0000256" key="1">
    <source>
        <dbReference type="PROSITE-ProRule" id="PRU00176"/>
    </source>
</evidence>
<dbReference type="InterPro" id="IPR035979">
    <property type="entry name" value="RBD_domain_sf"/>
</dbReference>
<dbReference type="Pfam" id="PF00076">
    <property type="entry name" value="RRM_1"/>
    <property type="match status" value="1"/>
</dbReference>
<keyword evidence="5" id="KW-1185">Reference proteome</keyword>
<feature type="compositionally biased region" description="Low complexity" evidence="2">
    <location>
        <begin position="392"/>
        <end position="403"/>
    </location>
</feature>
<evidence type="ECO:0000313" key="5">
    <source>
        <dbReference type="Proteomes" id="UP000436088"/>
    </source>
</evidence>
<evidence type="ECO:0000259" key="3">
    <source>
        <dbReference type="PROSITE" id="PS50102"/>
    </source>
</evidence>
<dbReference type="AlphaFoldDB" id="A0A6A2WUW2"/>
<reference evidence="4" key="1">
    <citation type="submission" date="2019-09" db="EMBL/GenBank/DDBJ databases">
        <title>Draft genome information of white flower Hibiscus syriacus.</title>
        <authorList>
            <person name="Kim Y.-M."/>
        </authorList>
    </citation>
    <scope>NUCLEOTIDE SEQUENCE [LARGE SCALE GENOMIC DNA]</scope>
    <source>
        <strain evidence="4">YM2019G1</strain>
    </source>
</reference>
<dbReference type="InterPro" id="IPR012677">
    <property type="entry name" value="Nucleotide-bd_a/b_plait_sf"/>
</dbReference>
<feature type="region of interest" description="Disordered" evidence="2">
    <location>
        <begin position="370"/>
        <end position="403"/>
    </location>
</feature>
<dbReference type="PANTHER" id="PTHR34427">
    <property type="entry name" value="DUF4283 DOMAIN PROTEIN"/>
    <property type="match status" value="1"/>
</dbReference>